<feature type="domain" description="Response regulatory" evidence="2">
    <location>
        <begin position="4"/>
        <end position="118"/>
    </location>
</feature>
<dbReference type="PANTHER" id="PTHR37299:SF1">
    <property type="entry name" value="STAGE 0 SPORULATION PROTEIN A HOMOLOG"/>
    <property type="match status" value="1"/>
</dbReference>
<evidence type="ECO:0000313" key="4">
    <source>
        <dbReference type="EMBL" id="MBT1701438.1"/>
    </source>
</evidence>
<keyword evidence="1" id="KW-0597">Phosphoprotein</keyword>
<dbReference type="GO" id="GO:0003677">
    <property type="term" value="F:DNA binding"/>
    <property type="evidence" value="ECO:0007669"/>
    <property type="project" value="UniProtKB-KW"/>
</dbReference>
<evidence type="ECO:0000259" key="2">
    <source>
        <dbReference type="PROSITE" id="PS50110"/>
    </source>
</evidence>
<dbReference type="Pfam" id="PF04397">
    <property type="entry name" value="LytTR"/>
    <property type="match status" value="1"/>
</dbReference>
<keyword evidence="4" id="KW-0238">DNA-binding</keyword>
<dbReference type="Pfam" id="PF00072">
    <property type="entry name" value="Response_reg"/>
    <property type="match status" value="1"/>
</dbReference>
<name>A0AAP2GRQ5_9BACT</name>
<dbReference type="InterPro" id="IPR011006">
    <property type="entry name" value="CheY-like_superfamily"/>
</dbReference>
<dbReference type="GO" id="GO:0000156">
    <property type="term" value="F:phosphorelay response regulator activity"/>
    <property type="evidence" value="ECO:0007669"/>
    <property type="project" value="InterPro"/>
</dbReference>
<dbReference type="Gene3D" id="3.40.50.2300">
    <property type="match status" value="1"/>
</dbReference>
<dbReference type="InterPro" id="IPR007492">
    <property type="entry name" value="LytTR_DNA-bd_dom"/>
</dbReference>
<feature type="domain" description="HTH LytTR-type" evidence="3">
    <location>
        <begin position="146"/>
        <end position="249"/>
    </location>
</feature>
<dbReference type="RefSeq" id="WP_254170120.1">
    <property type="nucleotide sequence ID" value="NZ_JAHESF010000072.1"/>
</dbReference>
<dbReference type="SMART" id="SM00448">
    <property type="entry name" value="REC"/>
    <property type="match status" value="1"/>
</dbReference>
<evidence type="ECO:0000313" key="5">
    <source>
        <dbReference type="Proteomes" id="UP001319200"/>
    </source>
</evidence>
<evidence type="ECO:0000259" key="3">
    <source>
        <dbReference type="PROSITE" id="PS50930"/>
    </source>
</evidence>
<accession>A0AAP2GRQ5</accession>
<comment type="caution">
    <text evidence="4">The sequence shown here is derived from an EMBL/GenBank/DDBJ whole genome shotgun (WGS) entry which is preliminary data.</text>
</comment>
<dbReference type="SUPFAM" id="SSF52172">
    <property type="entry name" value="CheY-like"/>
    <property type="match status" value="1"/>
</dbReference>
<feature type="modified residue" description="4-aspartylphosphate" evidence="1">
    <location>
        <position position="56"/>
    </location>
</feature>
<dbReference type="InterPro" id="IPR001789">
    <property type="entry name" value="Sig_transdc_resp-reg_receiver"/>
</dbReference>
<dbReference type="InterPro" id="IPR046947">
    <property type="entry name" value="LytR-like"/>
</dbReference>
<gene>
    <name evidence="4" type="ORF">KK083_31380</name>
</gene>
<proteinExistence type="predicted"/>
<keyword evidence="5" id="KW-1185">Reference proteome</keyword>
<reference evidence="4 5" key="1">
    <citation type="submission" date="2021-05" db="EMBL/GenBank/DDBJ databases">
        <title>A Polyphasic approach of four new species of the genus Ohtaekwangia: Ohtaekwangia histidinii sp. nov., Ohtaekwangia cretensis sp. nov., Ohtaekwangia indiensis sp. nov., Ohtaekwangia reichenbachii sp. nov. from diverse environment.</title>
        <authorList>
            <person name="Octaviana S."/>
        </authorList>
    </citation>
    <scope>NUCLEOTIDE SEQUENCE [LARGE SCALE GENOMIC DNA]</scope>
    <source>
        <strain evidence="4 5">PWU4</strain>
    </source>
</reference>
<dbReference type="Gene3D" id="2.40.50.1020">
    <property type="entry name" value="LytTr DNA-binding domain"/>
    <property type="match status" value="1"/>
</dbReference>
<evidence type="ECO:0000256" key="1">
    <source>
        <dbReference type="PROSITE-ProRule" id="PRU00169"/>
    </source>
</evidence>
<sequence>MHINAVIVDDERKGRELLTHLLGLYCPAVRVVADCSSVAEAVPIIEQHGPDLVFLDVEMPGASGFELFGGNNKGVTFETIFTTAHSHYAVDAFNVNASGYLLKPVVPEALVKTVTKTLERIAHKRNSQTHDLLLEQVKKANEVKRIGIPTLSGVTFVEVDKIIRCEASSNYTMVYFTEGNKMVVSRTLKEFEAILSPYHFCRIHKSHIISLRHIASYHKGESGSLILTDGTTLPVGSQMRPALERQLKII</sequence>
<dbReference type="AlphaFoldDB" id="A0AAP2GRQ5"/>
<organism evidence="4 5">
    <name type="scientific">Chryseosolibacter histidini</name>
    <dbReference type="NCBI Taxonomy" id="2782349"/>
    <lineage>
        <taxon>Bacteria</taxon>
        <taxon>Pseudomonadati</taxon>
        <taxon>Bacteroidota</taxon>
        <taxon>Cytophagia</taxon>
        <taxon>Cytophagales</taxon>
        <taxon>Chryseotaleaceae</taxon>
        <taxon>Chryseosolibacter</taxon>
    </lineage>
</organism>
<dbReference type="PROSITE" id="PS50930">
    <property type="entry name" value="HTH_LYTTR"/>
    <property type="match status" value="1"/>
</dbReference>
<dbReference type="EMBL" id="JAHESF010000072">
    <property type="protein sequence ID" value="MBT1701438.1"/>
    <property type="molecule type" value="Genomic_DNA"/>
</dbReference>
<dbReference type="PROSITE" id="PS50110">
    <property type="entry name" value="RESPONSE_REGULATORY"/>
    <property type="match status" value="1"/>
</dbReference>
<dbReference type="SMART" id="SM00850">
    <property type="entry name" value="LytTR"/>
    <property type="match status" value="1"/>
</dbReference>
<dbReference type="PANTHER" id="PTHR37299">
    <property type="entry name" value="TRANSCRIPTIONAL REGULATOR-RELATED"/>
    <property type="match status" value="1"/>
</dbReference>
<protein>
    <submittedName>
        <fullName evidence="4">LytTR family DNA-binding domain-containing protein</fullName>
    </submittedName>
</protein>
<dbReference type="Proteomes" id="UP001319200">
    <property type="component" value="Unassembled WGS sequence"/>
</dbReference>